<reference evidence="16" key="1">
    <citation type="submission" date="2020-05" db="EMBL/GenBank/DDBJ databases">
        <title>Mycena genomes resolve the evolution of fungal bioluminescence.</title>
        <authorList>
            <person name="Tsai I.J."/>
        </authorList>
    </citation>
    <scope>NUCLEOTIDE SEQUENCE</scope>
    <source>
        <strain evidence="16">CCC161011</strain>
    </source>
</reference>
<dbReference type="OrthoDB" id="1470350at2759"/>
<evidence type="ECO:0000256" key="11">
    <source>
        <dbReference type="ARBA" id="ARBA00023033"/>
    </source>
</evidence>
<accession>A0A8H7DAN4</accession>
<evidence type="ECO:0000256" key="10">
    <source>
        <dbReference type="ARBA" id="ARBA00023004"/>
    </source>
</evidence>
<sequence length="554" mass="61362">MSVVSAASSFAGIALAWVLWRVVLSLCTKSPLDNIPGPSRQSILTGNLRALLNRNGWDFHNKIVQQYGGVVRIDGPMQFKVLYVSDPLALHHLIVKDQPLYSRNPVDLLVGKLMFAAGLLSIGAGEQHRRQRKMLNPVFNVVHLRRLAPIFYAVAHKLRAGLTSKVTDGPAEVNILRWLSRCALELIGQGGLGYSFDHLTDSPNQPVHPYGDALLRLQPLLVHLSLAFRFILPWGVNIGTARFRRAVVDWVPWRAVHEFRDILDVMDRTTREIFEEKKRAMLSSSGSSEKDTGKDLVTILMHQNAHADDENRLPEEEVLGQVSLFLPSKPIVYSSTNNSFDFCKMSTFIFAATETTSTALAQIVYLLAQNPEAAGEDIPYDTLMQLPYLDAVCRETLRLYPPAPVMLRTTLADTVLPLATPIRGRDGAELPALHIPRGTEFMLSVHAANRAPSVWGPDAVEWKPARWLAPLPQSVVDTPATGVYQHLLTFGGGPRSCIGFKFSQLEMKIVLAVLLPAFRVSLAPRPVIWNLGFVVHPSVEGTDDTQLPLVLSLV</sequence>
<dbReference type="AlphaFoldDB" id="A0A8H7DAN4"/>
<dbReference type="GO" id="GO:0020037">
    <property type="term" value="F:heme binding"/>
    <property type="evidence" value="ECO:0007669"/>
    <property type="project" value="InterPro"/>
</dbReference>
<keyword evidence="9 14" id="KW-0560">Oxidoreductase</keyword>
<dbReference type="PANTHER" id="PTHR24305">
    <property type="entry name" value="CYTOCHROME P450"/>
    <property type="match status" value="1"/>
</dbReference>
<evidence type="ECO:0000313" key="16">
    <source>
        <dbReference type="EMBL" id="KAF7365772.1"/>
    </source>
</evidence>
<dbReference type="PROSITE" id="PS00086">
    <property type="entry name" value="CYTOCHROME_P450"/>
    <property type="match status" value="1"/>
</dbReference>
<evidence type="ECO:0000256" key="9">
    <source>
        <dbReference type="ARBA" id="ARBA00023002"/>
    </source>
</evidence>
<proteinExistence type="inferred from homology"/>
<comment type="similarity">
    <text evidence="4 14">Belongs to the cytochrome P450 family.</text>
</comment>
<keyword evidence="7 13" id="KW-0479">Metal-binding</keyword>
<dbReference type="Gene3D" id="1.10.630.10">
    <property type="entry name" value="Cytochrome P450"/>
    <property type="match status" value="1"/>
</dbReference>
<dbReference type="Pfam" id="PF00067">
    <property type="entry name" value="p450"/>
    <property type="match status" value="2"/>
</dbReference>
<dbReference type="GO" id="GO:0005506">
    <property type="term" value="F:iron ion binding"/>
    <property type="evidence" value="ECO:0007669"/>
    <property type="project" value="InterPro"/>
</dbReference>
<dbReference type="InterPro" id="IPR002403">
    <property type="entry name" value="Cyt_P450_E_grp-IV"/>
</dbReference>
<comment type="pathway">
    <text evidence="3">Secondary metabolite biosynthesis; terpenoid biosynthesis.</text>
</comment>
<keyword evidence="8" id="KW-1133">Transmembrane helix</keyword>
<dbReference type="CDD" id="cd11069">
    <property type="entry name" value="CYP_FUM15-like"/>
    <property type="match status" value="1"/>
</dbReference>
<dbReference type="GO" id="GO:0016705">
    <property type="term" value="F:oxidoreductase activity, acting on paired donors, with incorporation or reduction of molecular oxygen"/>
    <property type="evidence" value="ECO:0007669"/>
    <property type="project" value="InterPro"/>
</dbReference>
<evidence type="ECO:0000256" key="12">
    <source>
        <dbReference type="ARBA" id="ARBA00023136"/>
    </source>
</evidence>
<evidence type="ECO:0000256" key="4">
    <source>
        <dbReference type="ARBA" id="ARBA00010617"/>
    </source>
</evidence>
<evidence type="ECO:0000256" key="7">
    <source>
        <dbReference type="ARBA" id="ARBA00022723"/>
    </source>
</evidence>
<evidence type="ECO:0000256" key="3">
    <source>
        <dbReference type="ARBA" id="ARBA00004721"/>
    </source>
</evidence>
<organism evidence="16 17">
    <name type="scientific">Mycena venus</name>
    <dbReference type="NCBI Taxonomy" id="2733690"/>
    <lineage>
        <taxon>Eukaryota</taxon>
        <taxon>Fungi</taxon>
        <taxon>Dikarya</taxon>
        <taxon>Basidiomycota</taxon>
        <taxon>Agaricomycotina</taxon>
        <taxon>Agaricomycetes</taxon>
        <taxon>Agaricomycetidae</taxon>
        <taxon>Agaricales</taxon>
        <taxon>Marasmiineae</taxon>
        <taxon>Mycenaceae</taxon>
        <taxon>Mycena</taxon>
    </lineage>
</organism>
<evidence type="ECO:0000256" key="15">
    <source>
        <dbReference type="SAM" id="SignalP"/>
    </source>
</evidence>
<keyword evidence="15" id="KW-0732">Signal</keyword>
<keyword evidence="11 14" id="KW-0503">Monooxygenase</keyword>
<dbReference type="GO" id="GO:0016020">
    <property type="term" value="C:membrane"/>
    <property type="evidence" value="ECO:0007669"/>
    <property type="project" value="UniProtKB-SubCell"/>
</dbReference>
<dbReference type="EMBL" id="JACAZI010000003">
    <property type="protein sequence ID" value="KAF7365772.1"/>
    <property type="molecule type" value="Genomic_DNA"/>
</dbReference>
<protein>
    <submittedName>
        <fullName evidence="16">Putative cytochrome P450 4d20</fullName>
    </submittedName>
</protein>
<comment type="caution">
    <text evidence="16">The sequence shown here is derived from an EMBL/GenBank/DDBJ whole genome shotgun (WGS) entry which is preliminary data.</text>
</comment>
<evidence type="ECO:0000256" key="6">
    <source>
        <dbReference type="ARBA" id="ARBA00022692"/>
    </source>
</evidence>
<name>A0A8H7DAN4_9AGAR</name>
<keyword evidence="5 13" id="KW-0349">Heme</keyword>
<evidence type="ECO:0000256" key="2">
    <source>
        <dbReference type="ARBA" id="ARBA00004370"/>
    </source>
</evidence>
<keyword evidence="17" id="KW-1185">Reference proteome</keyword>
<evidence type="ECO:0000256" key="5">
    <source>
        <dbReference type="ARBA" id="ARBA00022617"/>
    </source>
</evidence>
<comment type="subcellular location">
    <subcellularLocation>
        <location evidence="2">Membrane</location>
    </subcellularLocation>
</comment>
<dbReference type="PANTHER" id="PTHR24305:SF166">
    <property type="entry name" value="CYTOCHROME P450 12A4, MITOCHONDRIAL-RELATED"/>
    <property type="match status" value="1"/>
</dbReference>
<dbReference type="InterPro" id="IPR050121">
    <property type="entry name" value="Cytochrome_P450_monoxygenase"/>
</dbReference>
<dbReference type="InterPro" id="IPR036396">
    <property type="entry name" value="Cyt_P450_sf"/>
</dbReference>
<feature type="chain" id="PRO_5034690507" evidence="15">
    <location>
        <begin position="26"/>
        <end position="554"/>
    </location>
</feature>
<evidence type="ECO:0000256" key="8">
    <source>
        <dbReference type="ARBA" id="ARBA00022989"/>
    </source>
</evidence>
<keyword evidence="10 13" id="KW-0408">Iron</keyword>
<dbReference type="SUPFAM" id="SSF48264">
    <property type="entry name" value="Cytochrome P450"/>
    <property type="match status" value="1"/>
</dbReference>
<evidence type="ECO:0000256" key="14">
    <source>
        <dbReference type="RuleBase" id="RU000461"/>
    </source>
</evidence>
<feature type="signal peptide" evidence="15">
    <location>
        <begin position="1"/>
        <end position="25"/>
    </location>
</feature>
<evidence type="ECO:0000313" key="17">
    <source>
        <dbReference type="Proteomes" id="UP000620124"/>
    </source>
</evidence>
<feature type="binding site" description="axial binding residue" evidence="13">
    <location>
        <position position="497"/>
    </location>
    <ligand>
        <name>heme</name>
        <dbReference type="ChEBI" id="CHEBI:30413"/>
    </ligand>
    <ligandPart>
        <name>Fe</name>
        <dbReference type="ChEBI" id="CHEBI:18248"/>
    </ligandPart>
</feature>
<dbReference type="GO" id="GO:0004497">
    <property type="term" value="F:monooxygenase activity"/>
    <property type="evidence" value="ECO:0007669"/>
    <property type="project" value="UniProtKB-KW"/>
</dbReference>
<evidence type="ECO:0000256" key="1">
    <source>
        <dbReference type="ARBA" id="ARBA00001971"/>
    </source>
</evidence>
<keyword evidence="12" id="KW-0472">Membrane</keyword>
<keyword evidence="6" id="KW-0812">Transmembrane</keyword>
<dbReference type="PRINTS" id="PR00465">
    <property type="entry name" value="EP450IV"/>
</dbReference>
<dbReference type="PRINTS" id="PR00385">
    <property type="entry name" value="P450"/>
</dbReference>
<gene>
    <name evidence="16" type="ORF">MVEN_00451200</name>
</gene>
<dbReference type="InterPro" id="IPR001128">
    <property type="entry name" value="Cyt_P450"/>
</dbReference>
<dbReference type="Proteomes" id="UP000620124">
    <property type="component" value="Unassembled WGS sequence"/>
</dbReference>
<comment type="cofactor">
    <cofactor evidence="1 13">
        <name>heme</name>
        <dbReference type="ChEBI" id="CHEBI:30413"/>
    </cofactor>
</comment>
<dbReference type="InterPro" id="IPR017972">
    <property type="entry name" value="Cyt_P450_CS"/>
</dbReference>
<evidence type="ECO:0000256" key="13">
    <source>
        <dbReference type="PIRSR" id="PIRSR602403-1"/>
    </source>
</evidence>